<comment type="caution">
    <text evidence="2">The sequence shown here is derived from an EMBL/GenBank/DDBJ whole genome shotgun (WGS) entry which is preliminary data.</text>
</comment>
<sequence length="84" mass="8867">MTSSETPSNIAKLATEKAKLPALALLGIFGSSSALQALIRTPDGNSMTVRTGDRVQRDTVAAIAEDYIVLSHGNRTKTLRLPAS</sequence>
<dbReference type="AlphaFoldDB" id="A0A7W6M805"/>
<keyword evidence="1" id="KW-0472">Membrane</keyword>
<dbReference type="Proteomes" id="UP000565745">
    <property type="component" value="Unassembled WGS sequence"/>
</dbReference>
<dbReference type="Gene3D" id="2.30.30.830">
    <property type="match status" value="1"/>
</dbReference>
<keyword evidence="1" id="KW-0812">Transmembrane</keyword>
<accession>A0A7W6M805</accession>
<proteinExistence type="predicted"/>
<feature type="transmembrane region" description="Helical" evidence="1">
    <location>
        <begin position="20"/>
        <end position="39"/>
    </location>
</feature>
<protein>
    <submittedName>
        <fullName evidence="2">Tfp pilus assembly protein PilP</fullName>
    </submittedName>
</protein>
<gene>
    <name evidence="2" type="ORF">GGR93_001893</name>
</gene>
<dbReference type="EMBL" id="JACIFU010000002">
    <property type="protein sequence ID" value="MBB4174120.1"/>
    <property type="molecule type" value="Genomic_DNA"/>
</dbReference>
<name>A0A7W6M805_9RHOB</name>
<evidence type="ECO:0000313" key="3">
    <source>
        <dbReference type="Proteomes" id="UP000565745"/>
    </source>
</evidence>
<reference evidence="2 3" key="1">
    <citation type="submission" date="2020-08" db="EMBL/GenBank/DDBJ databases">
        <title>Genomic Encyclopedia of Type Strains, Phase IV (KMG-IV): sequencing the most valuable type-strain genomes for metagenomic binning, comparative biology and taxonomic classification.</title>
        <authorList>
            <person name="Goeker M."/>
        </authorList>
    </citation>
    <scope>NUCLEOTIDE SEQUENCE [LARGE SCALE GENOMIC DNA]</scope>
    <source>
        <strain evidence="2 3">DSM 101015</strain>
    </source>
</reference>
<evidence type="ECO:0000313" key="2">
    <source>
        <dbReference type="EMBL" id="MBB4174120.1"/>
    </source>
</evidence>
<organism evidence="2 3">
    <name type="scientific">Sulfitobacter noctilucicola</name>
    <dbReference type="NCBI Taxonomy" id="1342301"/>
    <lineage>
        <taxon>Bacteria</taxon>
        <taxon>Pseudomonadati</taxon>
        <taxon>Pseudomonadota</taxon>
        <taxon>Alphaproteobacteria</taxon>
        <taxon>Rhodobacterales</taxon>
        <taxon>Roseobacteraceae</taxon>
        <taxon>Sulfitobacter</taxon>
    </lineage>
</organism>
<dbReference type="OrthoDB" id="7652348at2"/>
<keyword evidence="3" id="KW-1185">Reference proteome</keyword>
<keyword evidence="1" id="KW-1133">Transmembrane helix</keyword>
<dbReference type="RefSeq" id="WP_025057067.1">
    <property type="nucleotide sequence ID" value="NZ_JACIFU010000002.1"/>
</dbReference>
<evidence type="ECO:0000256" key="1">
    <source>
        <dbReference type="SAM" id="Phobius"/>
    </source>
</evidence>